<dbReference type="PANTHER" id="PTHR42880:SF1">
    <property type="entry name" value="ISOPROPYLMALATE_HOMOCITRATE_CITRAMALATE SYNTHASE FAMILY PROTEIN"/>
    <property type="match status" value="1"/>
</dbReference>
<reference evidence="5" key="2">
    <citation type="journal article" date="2022" name="Nat. Microbiol.">
        <title>A closed Candidatus Odinarchaeum chromosome exposes Asgard archaeal viruses.</title>
        <authorList>
            <person name="Tamarit D."/>
            <person name="Caceres E.F."/>
            <person name="Krupovic M."/>
            <person name="Nijland R."/>
            <person name="Eme L."/>
            <person name="Robinson N.P."/>
            <person name="Ettema T.J.G."/>
        </authorList>
    </citation>
    <scope>NUCLEOTIDE SEQUENCE</scope>
    <source>
        <strain evidence="5">LCB_4</strain>
    </source>
</reference>
<dbReference type="KEGG" id="oyw:OdinLCB4_004815"/>
<dbReference type="InterPro" id="IPR000891">
    <property type="entry name" value="PYR_CT"/>
</dbReference>
<evidence type="ECO:0000259" key="4">
    <source>
        <dbReference type="PROSITE" id="PS50991"/>
    </source>
</evidence>
<dbReference type="EMBL" id="CP091871">
    <property type="protein sequence ID" value="WEU39798.1"/>
    <property type="molecule type" value="Genomic_DNA"/>
</dbReference>
<name>A0AAF0D1E5_ODILC</name>
<gene>
    <name evidence="5" type="ORF">OdinLCB4_004815</name>
</gene>
<evidence type="ECO:0000256" key="1">
    <source>
        <dbReference type="ARBA" id="ARBA00006154"/>
    </source>
</evidence>
<accession>A0AAF0D1E5</accession>
<dbReference type="AlphaFoldDB" id="A0AAF0D1E5"/>
<dbReference type="Gene3D" id="1.10.238.260">
    <property type="match status" value="1"/>
</dbReference>
<dbReference type="Pfam" id="PF00682">
    <property type="entry name" value="HMGL-like"/>
    <property type="match status" value="1"/>
</dbReference>
<dbReference type="InterPro" id="IPR054691">
    <property type="entry name" value="LeuA/HCS_post-cat"/>
</dbReference>
<proteinExistence type="inferred from homology"/>
<reference evidence="5" key="1">
    <citation type="journal article" date="2017" name="Nature">
        <title>Asgard archaea illuminate the origin of eukaryotic cellular complexity.</title>
        <authorList>
            <person name="Zaremba-Niedzwiedzka K."/>
            <person name="Caceres E.F."/>
            <person name="Saw J.H."/>
            <person name="Backstrom D."/>
            <person name="Juzokaite L."/>
            <person name="Vancaester E."/>
            <person name="Seitz K.W."/>
            <person name="Anantharaman K."/>
            <person name="Starnawski P."/>
            <person name="Kjeldsen K.U."/>
            <person name="Scott M.B."/>
            <person name="Nunoura T."/>
            <person name="Banfield J.F."/>
            <person name="Schramm A."/>
            <person name="Baker B.J."/>
            <person name="Spang A."/>
            <person name="Ettema T.J.G."/>
        </authorList>
    </citation>
    <scope>NUCLEOTIDE SEQUENCE</scope>
    <source>
        <strain evidence="5">LCB_4</strain>
    </source>
</reference>
<feature type="domain" description="Pyruvate carboxyltransferase" evidence="4">
    <location>
        <begin position="33"/>
        <end position="283"/>
    </location>
</feature>
<dbReference type="Proteomes" id="UP000186851">
    <property type="component" value="Chromosome"/>
</dbReference>
<dbReference type="InterPro" id="IPR002034">
    <property type="entry name" value="AIPM/Hcit_synth_CS"/>
</dbReference>
<evidence type="ECO:0000313" key="5">
    <source>
        <dbReference type="EMBL" id="WEU39798.1"/>
    </source>
</evidence>
<dbReference type="SUPFAM" id="SSF51569">
    <property type="entry name" value="Aldolase"/>
    <property type="match status" value="1"/>
</dbReference>
<dbReference type="GO" id="GO:0046912">
    <property type="term" value="F:acyltransferase activity, acyl groups converted into alkyl on transfer"/>
    <property type="evidence" value="ECO:0007669"/>
    <property type="project" value="InterPro"/>
</dbReference>
<organism evidence="5 6">
    <name type="scientific">Odinarchaeota yellowstonii (strain LCB_4)</name>
    <dbReference type="NCBI Taxonomy" id="1841599"/>
    <lineage>
        <taxon>Archaea</taxon>
        <taxon>Promethearchaeati</taxon>
        <taxon>Candidatus Odinarchaeota</taxon>
        <taxon>Candidatus Odinarchaeia</taxon>
        <taxon>Candidatus Odinarchaeales</taxon>
        <taxon>Candidatus Odinarchaeaceae</taxon>
        <taxon>Candidatus Odinarchaeum</taxon>
    </lineage>
</organism>
<evidence type="ECO:0000313" key="6">
    <source>
        <dbReference type="Proteomes" id="UP000186851"/>
    </source>
</evidence>
<dbReference type="InterPro" id="IPR013785">
    <property type="entry name" value="Aldolase_TIM"/>
</dbReference>
<dbReference type="Gene3D" id="3.20.20.70">
    <property type="entry name" value="Aldolase class I"/>
    <property type="match status" value="1"/>
</dbReference>
<dbReference type="PANTHER" id="PTHR42880">
    <property type="entry name" value="HOMOCITRATE SYNTHASE"/>
    <property type="match status" value="1"/>
</dbReference>
<dbReference type="GO" id="GO:0019752">
    <property type="term" value="P:carboxylic acid metabolic process"/>
    <property type="evidence" value="ECO:0007669"/>
    <property type="project" value="InterPro"/>
</dbReference>
<dbReference type="CDD" id="cd07940">
    <property type="entry name" value="DRE_TIM_IPMS"/>
    <property type="match status" value="1"/>
</dbReference>
<keyword evidence="2 3" id="KW-0808">Transferase</keyword>
<evidence type="ECO:0000256" key="3">
    <source>
        <dbReference type="RuleBase" id="RU003523"/>
    </source>
</evidence>
<sequence>MNNIKWSPNIDETYQVIFNTVVKYNKPKKLGKITLLDTTLREGEQTPKVEFTKEDKIKIADMLNDFGVNMIELSPLISKEHIQVIKTLATRGYKSDIIAHIRALKEDIDLALQCDTKWIAMFISTSDIQLKSKLKLTRQQALEKAVEAIEYAKSHGFKIRMTAEDASRTDPDFLIQFCKAIEEAKVDRIGVPDTVGVLTPQGMKSMISAVKKHVKTPLEIHCHNDLGLALANTLAGIEAGAETPHLTVNGLGERAGITPLAEFVVALKVCYNIQLPVKMELLTPLSKLVAKASKQPIPIHAPIVGENAFKHKGGTHIAAIVKNPAAYEIIPPETIGQSRKVIFGKYSGKNAVKLLFSLLGLPNSDREIQLTLSRIKEQGEFKDLEIDLKDPPAIFNKRFLAKPEHEDIFNNNH</sequence>
<dbReference type="PROSITE" id="PS50991">
    <property type="entry name" value="PYR_CT"/>
    <property type="match status" value="1"/>
</dbReference>
<dbReference type="Pfam" id="PF22617">
    <property type="entry name" value="HCS_D2"/>
    <property type="match status" value="1"/>
</dbReference>
<comment type="similarity">
    <text evidence="1 3">Belongs to the alpha-IPM synthase/homocitrate synthase family.</text>
</comment>
<protein>
    <submittedName>
        <fullName evidence="5">2-isopropylmalate synthase</fullName>
    </submittedName>
</protein>
<dbReference type="PROSITE" id="PS00816">
    <property type="entry name" value="AIPM_HOMOCIT_SYNTH_2"/>
    <property type="match status" value="1"/>
</dbReference>
<dbReference type="PROSITE" id="PS00815">
    <property type="entry name" value="AIPM_HOMOCIT_SYNTH_1"/>
    <property type="match status" value="1"/>
</dbReference>
<evidence type="ECO:0000256" key="2">
    <source>
        <dbReference type="ARBA" id="ARBA00022679"/>
    </source>
</evidence>